<feature type="compositionally biased region" description="Basic and acidic residues" evidence="1">
    <location>
        <begin position="30"/>
        <end position="62"/>
    </location>
</feature>
<proteinExistence type="predicted"/>
<dbReference type="AlphaFoldDB" id="A0A6L2LJ27"/>
<feature type="region of interest" description="Disordered" evidence="1">
    <location>
        <begin position="1"/>
        <end position="90"/>
    </location>
</feature>
<name>A0A6L2LJ27_TANCI</name>
<accession>A0A6L2LJ27</accession>
<dbReference type="EMBL" id="BKCJ010004432">
    <property type="protein sequence ID" value="GEU61007.1"/>
    <property type="molecule type" value="Genomic_DNA"/>
</dbReference>
<evidence type="ECO:0000313" key="2">
    <source>
        <dbReference type="EMBL" id="GEU61007.1"/>
    </source>
</evidence>
<comment type="caution">
    <text evidence="2">The sequence shown here is derived from an EMBL/GenBank/DDBJ whole genome shotgun (WGS) entry which is preliminary data.</text>
</comment>
<organism evidence="2">
    <name type="scientific">Tanacetum cinerariifolium</name>
    <name type="common">Dalmatian daisy</name>
    <name type="synonym">Chrysanthemum cinerariifolium</name>
    <dbReference type="NCBI Taxonomy" id="118510"/>
    <lineage>
        <taxon>Eukaryota</taxon>
        <taxon>Viridiplantae</taxon>
        <taxon>Streptophyta</taxon>
        <taxon>Embryophyta</taxon>
        <taxon>Tracheophyta</taxon>
        <taxon>Spermatophyta</taxon>
        <taxon>Magnoliopsida</taxon>
        <taxon>eudicotyledons</taxon>
        <taxon>Gunneridae</taxon>
        <taxon>Pentapetalae</taxon>
        <taxon>asterids</taxon>
        <taxon>campanulids</taxon>
        <taxon>Asterales</taxon>
        <taxon>Asteraceae</taxon>
        <taxon>Asteroideae</taxon>
        <taxon>Anthemideae</taxon>
        <taxon>Anthemidinae</taxon>
        <taxon>Tanacetum</taxon>
    </lineage>
</organism>
<protein>
    <submittedName>
        <fullName evidence="2">Uncharacterized protein</fullName>
    </submittedName>
</protein>
<evidence type="ECO:0000256" key="1">
    <source>
        <dbReference type="SAM" id="MobiDB-lite"/>
    </source>
</evidence>
<gene>
    <name evidence="2" type="ORF">Tci_032985</name>
</gene>
<reference evidence="2" key="1">
    <citation type="journal article" date="2019" name="Sci. Rep.">
        <title>Draft genome of Tanacetum cinerariifolium, the natural source of mosquito coil.</title>
        <authorList>
            <person name="Yamashiro T."/>
            <person name="Shiraishi A."/>
            <person name="Satake H."/>
            <person name="Nakayama K."/>
        </authorList>
    </citation>
    <scope>NUCLEOTIDE SEQUENCE</scope>
</reference>
<sequence>MTLEFPDGLSHKGSNEGSGVTLAAPNEPNDMEKTKKAKDGKEEEGNDADKQEGEDQAMDKQSKKVQAKVSIPKPHVEKPVVQQPNSSLTSSSIEYRNQFINDSPDVSLTNVLKEPTEAEVQSLVDVLFFQ</sequence>